<comment type="caution">
    <text evidence="2">The sequence shown here is derived from an EMBL/GenBank/DDBJ whole genome shotgun (WGS) entry which is preliminary data.</text>
</comment>
<organism evidence="2 3">
    <name type="scientific">Cerrena zonata</name>
    <dbReference type="NCBI Taxonomy" id="2478898"/>
    <lineage>
        <taxon>Eukaryota</taxon>
        <taxon>Fungi</taxon>
        <taxon>Dikarya</taxon>
        <taxon>Basidiomycota</taxon>
        <taxon>Agaricomycotina</taxon>
        <taxon>Agaricomycetes</taxon>
        <taxon>Polyporales</taxon>
        <taxon>Cerrenaceae</taxon>
        <taxon>Cerrena</taxon>
    </lineage>
</organism>
<feature type="compositionally biased region" description="Polar residues" evidence="1">
    <location>
        <begin position="162"/>
        <end position="174"/>
    </location>
</feature>
<protein>
    <submittedName>
        <fullName evidence="2">Uncharacterized protein</fullName>
    </submittedName>
</protein>
<name>A0AAW0FTX1_9APHY</name>
<feature type="region of interest" description="Disordered" evidence="1">
    <location>
        <begin position="147"/>
        <end position="321"/>
    </location>
</feature>
<keyword evidence="3" id="KW-1185">Reference proteome</keyword>
<dbReference type="EMBL" id="JASBNA010000051">
    <property type="protein sequence ID" value="KAK7680155.1"/>
    <property type="molecule type" value="Genomic_DNA"/>
</dbReference>
<reference evidence="2 3" key="1">
    <citation type="submission" date="2022-09" db="EMBL/GenBank/DDBJ databases">
        <authorList>
            <person name="Palmer J.M."/>
        </authorList>
    </citation>
    <scope>NUCLEOTIDE SEQUENCE [LARGE SCALE GENOMIC DNA]</scope>
    <source>
        <strain evidence="2 3">DSM 7382</strain>
    </source>
</reference>
<proteinExistence type="predicted"/>
<evidence type="ECO:0000313" key="2">
    <source>
        <dbReference type="EMBL" id="KAK7680155.1"/>
    </source>
</evidence>
<feature type="compositionally biased region" description="Acidic residues" evidence="1">
    <location>
        <begin position="250"/>
        <end position="272"/>
    </location>
</feature>
<feature type="compositionally biased region" description="Basic residues" evidence="1">
    <location>
        <begin position="299"/>
        <end position="319"/>
    </location>
</feature>
<accession>A0AAW0FTX1</accession>
<evidence type="ECO:0000256" key="1">
    <source>
        <dbReference type="SAM" id="MobiDB-lite"/>
    </source>
</evidence>
<dbReference type="AlphaFoldDB" id="A0AAW0FTX1"/>
<evidence type="ECO:0000313" key="3">
    <source>
        <dbReference type="Proteomes" id="UP001385951"/>
    </source>
</evidence>
<dbReference type="Proteomes" id="UP001385951">
    <property type="component" value="Unassembled WGS sequence"/>
</dbReference>
<gene>
    <name evidence="2" type="ORF">QCA50_016664</name>
</gene>
<sequence>MDQDMAYEGRPTWPKGKGIWKVTAIVHRFHECYNRFITTGVPFDLWEILYWDETRPDTKQYTLRDIEAVLDGTQIAKLDDSWATNTYLAVRGASPMQMTDRETGERWMTTGTKPPEPVMCPPKVPVFPVVEVVVPVVRTAAGHDIQLDVNSDSMEDAPPSKAATSATGAKQTVSPLRPGRKRDQPSSSLESSSDEAATDVKNSRRQPKQQKRYQDVINLISTDEDDDDYVASSVPIKKEPKDHDDQSTSGDEDDKENEDDEDEDDNEDEDEVTATVDKGKGVQGKQPASTRTTSTSVTHSKKPSANRASKVKTKAKKKKTEGYYQSEKMALWDEKALKIPDGAWTEEQFTHEKRVGGMQEAIVACAHCVF</sequence>
<feature type="compositionally biased region" description="Low complexity" evidence="1">
    <location>
        <begin position="289"/>
        <end position="298"/>
    </location>
</feature>
<feature type="compositionally biased region" description="Basic and acidic residues" evidence="1">
    <location>
        <begin position="236"/>
        <end position="246"/>
    </location>
</feature>